<reference evidence="3" key="1">
    <citation type="submission" date="2019-02" db="EMBL/GenBank/DDBJ databases">
        <authorList>
            <person name="Gruber-Vodicka R. H."/>
            <person name="Seah K. B. B."/>
        </authorList>
    </citation>
    <scope>NUCLEOTIDE SEQUENCE</scope>
    <source>
        <strain evidence="2">BECK_BZ123</strain>
        <strain evidence="1">BECK_BZ125</strain>
        <strain evidence="3">BECK_BZ126</strain>
    </source>
</reference>
<dbReference type="InterPro" id="IPR036188">
    <property type="entry name" value="FAD/NAD-bd_sf"/>
</dbReference>
<evidence type="ECO:0000313" key="2">
    <source>
        <dbReference type="EMBL" id="VFK48305.1"/>
    </source>
</evidence>
<dbReference type="EMBL" id="CAADFS010000058">
    <property type="protein sequence ID" value="VFK48305.1"/>
    <property type="molecule type" value="Genomic_DNA"/>
</dbReference>
<dbReference type="EMBL" id="CAADFT010000069">
    <property type="protein sequence ID" value="VFK46748.1"/>
    <property type="molecule type" value="Genomic_DNA"/>
</dbReference>
<accession>A0A451A7H4</accession>
<sequence>MNGQTETLWVDKLVVACGRQSIRSGLELEKIGLKTNSHGEIEVDTHCHTGIGGAIPSRMWFENRCLWLIRPRKKE</sequence>
<dbReference type="AlphaFoldDB" id="A0A451A7H4"/>
<name>A0A451A7H4_9GAMM</name>
<dbReference type="SUPFAM" id="SSF51905">
    <property type="entry name" value="FAD/NAD(P)-binding domain"/>
    <property type="match status" value="1"/>
</dbReference>
<protein>
    <submittedName>
        <fullName evidence="3">Pyridine nucleotide-disulphide oxidoreductase</fullName>
    </submittedName>
</protein>
<evidence type="ECO:0000313" key="1">
    <source>
        <dbReference type="EMBL" id="VFK46748.1"/>
    </source>
</evidence>
<proteinExistence type="predicted"/>
<evidence type="ECO:0000313" key="3">
    <source>
        <dbReference type="EMBL" id="VFK61977.1"/>
    </source>
</evidence>
<dbReference type="Gene3D" id="3.50.50.60">
    <property type="entry name" value="FAD/NAD(P)-binding domain"/>
    <property type="match status" value="2"/>
</dbReference>
<organism evidence="3">
    <name type="scientific">Candidatus Kentrum sp. TC</name>
    <dbReference type="NCBI Taxonomy" id="2126339"/>
    <lineage>
        <taxon>Bacteria</taxon>
        <taxon>Pseudomonadati</taxon>
        <taxon>Pseudomonadota</taxon>
        <taxon>Gammaproteobacteria</taxon>
        <taxon>Candidatus Kentrum</taxon>
    </lineage>
</organism>
<dbReference type="EMBL" id="CAADFW010000066">
    <property type="protein sequence ID" value="VFK61977.1"/>
    <property type="molecule type" value="Genomic_DNA"/>
</dbReference>
<gene>
    <name evidence="2" type="ORF">BECKTC1821D_GA0114238_10585</name>
    <name evidence="1" type="ORF">BECKTC1821E_GA0114239_10694</name>
    <name evidence="3" type="ORF">BECKTC1821F_GA0114240_10662</name>
</gene>